<dbReference type="Proteomes" id="UP000661607">
    <property type="component" value="Unassembled WGS sequence"/>
</dbReference>
<gene>
    <name evidence="2" type="ORF">H4W81_007281</name>
</gene>
<keyword evidence="3" id="KW-1185">Reference proteome</keyword>
<keyword evidence="1" id="KW-1133">Transmembrane helix</keyword>
<protein>
    <recommendedName>
        <fullName evidence="4">MFS transporter</fullName>
    </recommendedName>
</protein>
<evidence type="ECO:0000256" key="1">
    <source>
        <dbReference type="SAM" id="Phobius"/>
    </source>
</evidence>
<evidence type="ECO:0008006" key="4">
    <source>
        <dbReference type="Google" id="ProtNLM"/>
    </source>
</evidence>
<proteinExistence type="predicted"/>
<keyword evidence="1" id="KW-0812">Transmembrane</keyword>
<dbReference type="EMBL" id="JADBEF010000001">
    <property type="protein sequence ID" value="MBE1564502.1"/>
    <property type="molecule type" value="Genomic_DNA"/>
</dbReference>
<dbReference type="RefSeq" id="WP_192778867.1">
    <property type="nucleotide sequence ID" value="NZ_BAAASY010000031.1"/>
</dbReference>
<reference evidence="2 3" key="1">
    <citation type="submission" date="2020-10" db="EMBL/GenBank/DDBJ databases">
        <title>Sequencing the genomes of 1000 actinobacteria strains.</title>
        <authorList>
            <person name="Klenk H.-P."/>
        </authorList>
    </citation>
    <scope>NUCLEOTIDE SEQUENCE [LARGE SCALE GENOMIC DNA]</scope>
    <source>
        <strain evidence="2 3">DSM 43748</strain>
    </source>
</reference>
<keyword evidence="1" id="KW-0472">Membrane</keyword>
<organism evidence="2 3">
    <name type="scientific">Nonomuraea africana</name>
    <dbReference type="NCBI Taxonomy" id="46171"/>
    <lineage>
        <taxon>Bacteria</taxon>
        <taxon>Bacillati</taxon>
        <taxon>Actinomycetota</taxon>
        <taxon>Actinomycetes</taxon>
        <taxon>Streptosporangiales</taxon>
        <taxon>Streptosporangiaceae</taxon>
        <taxon>Nonomuraea</taxon>
    </lineage>
</organism>
<evidence type="ECO:0000313" key="2">
    <source>
        <dbReference type="EMBL" id="MBE1564502.1"/>
    </source>
</evidence>
<evidence type="ECO:0000313" key="3">
    <source>
        <dbReference type="Proteomes" id="UP000661607"/>
    </source>
</evidence>
<comment type="caution">
    <text evidence="2">The sequence shown here is derived from an EMBL/GenBank/DDBJ whole genome shotgun (WGS) entry which is preliminary data.</text>
</comment>
<name>A0ABR9KR63_9ACTN</name>
<accession>A0ABR9KR63</accession>
<sequence length="52" mass="5274">MLFSAIYPAFGDRFPAFVPAAVGISAVLAAVIGAIRYTQQGYAVLGLGGTLA</sequence>
<feature type="transmembrane region" description="Helical" evidence="1">
    <location>
        <begin position="16"/>
        <end position="35"/>
    </location>
</feature>